<protein>
    <submittedName>
        <fullName evidence="1">Uncharacterized protein</fullName>
    </submittedName>
</protein>
<sequence length="37" mass="4461">MDGMVKHFTLNANPKKRFYYKSRREMEQKISNVEGLN</sequence>
<dbReference type="Proteomes" id="UP000692954">
    <property type="component" value="Unassembled WGS sequence"/>
</dbReference>
<organism evidence="1 2">
    <name type="scientific">Paramecium sonneborni</name>
    <dbReference type="NCBI Taxonomy" id="65129"/>
    <lineage>
        <taxon>Eukaryota</taxon>
        <taxon>Sar</taxon>
        <taxon>Alveolata</taxon>
        <taxon>Ciliophora</taxon>
        <taxon>Intramacronucleata</taxon>
        <taxon>Oligohymenophorea</taxon>
        <taxon>Peniculida</taxon>
        <taxon>Parameciidae</taxon>
        <taxon>Paramecium</taxon>
    </lineage>
</organism>
<evidence type="ECO:0000313" key="2">
    <source>
        <dbReference type="Proteomes" id="UP000692954"/>
    </source>
</evidence>
<reference evidence="1" key="1">
    <citation type="submission" date="2021-01" db="EMBL/GenBank/DDBJ databases">
        <authorList>
            <consortium name="Genoscope - CEA"/>
            <person name="William W."/>
        </authorList>
    </citation>
    <scope>NUCLEOTIDE SEQUENCE</scope>
</reference>
<dbReference type="EMBL" id="CAJJDN010000288">
    <property type="protein sequence ID" value="CAD8130425.1"/>
    <property type="molecule type" value="Genomic_DNA"/>
</dbReference>
<evidence type="ECO:0000313" key="1">
    <source>
        <dbReference type="EMBL" id="CAD8130425.1"/>
    </source>
</evidence>
<comment type="caution">
    <text evidence="1">The sequence shown here is derived from an EMBL/GenBank/DDBJ whole genome shotgun (WGS) entry which is preliminary data.</text>
</comment>
<proteinExistence type="predicted"/>
<gene>
    <name evidence="1" type="ORF">PSON_ATCC_30995.1.T2880007</name>
</gene>
<keyword evidence="2" id="KW-1185">Reference proteome</keyword>
<name>A0A8S1RTS0_9CILI</name>
<accession>A0A8S1RTS0</accession>
<dbReference type="AlphaFoldDB" id="A0A8S1RTS0"/>